<name>A0A2W2B6P3_9ACTN</name>
<comment type="caution">
    <text evidence="2">The sequence shown here is derived from an EMBL/GenBank/DDBJ whole genome shotgun (WGS) entry which is preliminary data.</text>
</comment>
<dbReference type="NCBIfam" id="TIGR00199">
    <property type="entry name" value="PncC_domain"/>
    <property type="match status" value="1"/>
</dbReference>
<evidence type="ECO:0000259" key="1">
    <source>
        <dbReference type="Pfam" id="PF02464"/>
    </source>
</evidence>
<evidence type="ECO:0000313" key="3">
    <source>
        <dbReference type="Proteomes" id="UP000248764"/>
    </source>
</evidence>
<dbReference type="SUPFAM" id="SSF142433">
    <property type="entry name" value="CinA-like"/>
    <property type="match status" value="1"/>
</dbReference>
<dbReference type="Gene3D" id="3.90.950.20">
    <property type="entry name" value="CinA-like"/>
    <property type="match status" value="1"/>
</dbReference>
<gene>
    <name evidence="2" type="ORF">C1I92_24705</name>
</gene>
<dbReference type="Proteomes" id="UP000248764">
    <property type="component" value="Unassembled WGS sequence"/>
</dbReference>
<dbReference type="InterPro" id="IPR036653">
    <property type="entry name" value="CinA-like_C"/>
</dbReference>
<reference evidence="2 3" key="1">
    <citation type="submission" date="2018-01" db="EMBL/GenBank/DDBJ databases">
        <title>Draft genome sequence of Jiangella sp. GTF31.</title>
        <authorList>
            <person name="Sahin N."/>
            <person name="Ay H."/>
            <person name="Saygin H."/>
        </authorList>
    </citation>
    <scope>NUCLEOTIDE SEQUENCE [LARGE SCALE GENOMIC DNA]</scope>
    <source>
        <strain evidence="2 3">GTF31</strain>
    </source>
</reference>
<sequence length="163" mass="15635">MTAGPDAVAEAVAVVRSLIARRLTVAAAESLTGGLVCAALTSVPGASAVVRGGVVVYATELKASLAGVPEPVLAADGPVAASTAAAMASGVRTKLGADIGFATTGVAGPDAQDGHPPGTVHVAVATADGVRVRSFTGSEALPGDRAAVRAATVSAVLGLLSEL</sequence>
<keyword evidence="3" id="KW-1185">Reference proteome</keyword>
<dbReference type="Pfam" id="PF02464">
    <property type="entry name" value="CinA"/>
    <property type="match status" value="1"/>
</dbReference>
<feature type="domain" description="CinA C-terminal" evidence="1">
    <location>
        <begin position="12"/>
        <end position="162"/>
    </location>
</feature>
<accession>A0A2W2B6P3</accession>
<protein>
    <submittedName>
        <fullName evidence="2">Competence protein</fullName>
    </submittedName>
</protein>
<organism evidence="2 3">
    <name type="scientific">Jiangella anatolica</name>
    <dbReference type="NCBI Taxonomy" id="2670374"/>
    <lineage>
        <taxon>Bacteria</taxon>
        <taxon>Bacillati</taxon>
        <taxon>Actinomycetota</taxon>
        <taxon>Actinomycetes</taxon>
        <taxon>Jiangellales</taxon>
        <taxon>Jiangellaceae</taxon>
        <taxon>Jiangella</taxon>
    </lineage>
</organism>
<dbReference type="AlphaFoldDB" id="A0A2W2B6P3"/>
<dbReference type="InterPro" id="IPR008136">
    <property type="entry name" value="CinA_C"/>
</dbReference>
<dbReference type="RefSeq" id="WP_111257302.1">
    <property type="nucleotide sequence ID" value="NZ_POTW01000078.1"/>
</dbReference>
<proteinExistence type="predicted"/>
<dbReference type="EMBL" id="POTW01000078">
    <property type="protein sequence ID" value="PZF80720.1"/>
    <property type="molecule type" value="Genomic_DNA"/>
</dbReference>
<evidence type="ECO:0000313" key="2">
    <source>
        <dbReference type="EMBL" id="PZF80720.1"/>
    </source>
</evidence>